<evidence type="ECO:0000256" key="1">
    <source>
        <dbReference type="ARBA" id="ARBA00023015"/>
    </source>
</evidence>
<dbReference type="Pfam" id="PF00392">
    <property type="entry name" value="GntR"/>
    <property type="match status" value="1"/>
</dbReference>
<protein>
    <submittedName>
        <fullName evidence="5">FCD protein</fullName>
    </submittedName>
</protein>
<sequence length="79" mass="8850">VYLTLKTAILTGELMPQEKLNEVKIAEQLQVSATPVREAFRKLAKDNLVVIVPWKGVTVKADTPEEIVALYQVREVMEG</sequence>
<evidence type="ECO:0000256" key="2">
    <source>
        <dbReference type="ARBA" id="ARBA00023125"/>
    </source>
</evidence>
<dbReference type="SMART" id="SM00345">
    <property type="entry name" value="HTH_GNTR"/>
    <property type="match status" value="1"/>
</dbReference>
<keyword evidence="1" id="KW-0805">Transcription regulation</keyword>
<keyword evidence="2" id="KW-0238">DNA-binding</keyword>
<gene>
    <name evidence="5" type="ORF">Q604_UNBC05498G0001</name>
</gene>
<evidence type="ECO:0000256" key="3">
    <source>
        <dbReference type="ARBA" id="ARBA00023163"/>
    </source>
</evidence>
<dbReference type="GO" id="GO:0003677">
    <property type="term" value="F:DNA binding"/>
    <property type="evidence" value="ECO:0007669"/>
    <property type="project" value="UniProtKB-KW"/>
</dbReference>
<dbReference type="AlphaFoldDB" id="W1YDF6"/>
<evidence type="ECO:0000313" key="5">
    <source>
        <dbReference type="EMBL" id="ETJ40598.1"/>
    </source>
</evidence>
<comment type="caution">
    <text evidence="5">The sequence shown here is derived from an EMBL/GenBank/DDBJ whole genome shotgun (WGS) entry which is preliminary data.</text>
</comment>
<reference evidence="5" key="1">
    <citation type="submission" date="2013-12" db="EMBL/GenBank/DDBJ databases">
        <title>A Varibaculum cambriense genome reconstructed from a premature infant gut community with otherwise low bacterial novelty that shifts toward anaerobic metabolism during the third week of life.</title>
        <authorList>
            <person name="Brown C.T."/>
            <person name="Sharon I."/>
            <person name="Thomas B.C."/>
            <person name="Castelle C.J."/>
            <person name="Morowitz M.J."/>
            <person name="Banfield J.F."/>
        </authorList>
    </citation>
    <scope>NUCLEOTIDE SEQUENCE</scope>
</reference>
<dbReference type="SUPFAM" id="SSF46785">
    <property type="entry name" value="Winged helix' DNA-binding domain"/>
    <property type="match status" value="1"/>
</dbReference>
<dbReference type="InterPro" id="IPR000524">
    <property type="entry name" value="Tscrpt_reg_HTH_GntR"/>
</dbReference>
<feature type="non-terminal residue" evidence="5">
    <location>
        <position position="1"/>
    </location>
</feature>
<organism evidence="5">
    <name type="scientific">human gut metagenome</name>
    <dbReference type="NCBI Taxonomy" id="408170"/>
    <lineage>
        <taxon>unclassified sequences</taxon>
        <taxon>metagenomes</taxon>
        <taxon>organismal metagenomes</taxon>
    </lineage>
</organism>
<dbReference type="InterPro" id="IPR036388">
    <property type="entry name" value="WH-like_DNA-bd_sf"/>
</dbReference>
<dbReference type="EMBL" id="AZMM01005498">
    <property type="protein sequence ID" value="ETJ40598.1"/>
    <property type="molecule type" value="Genomic_DNA"/>
</dbReference>
<dbReference type="Gene3D" id="1.10.10.10">
    <property type="entry name" value="Winged helix-like DNA-binding domain superfamily/Winged helix DNA-binding domain"/>
    <property type="match status" value="1"/>
</dbReference>
<dbReference type="PROSITE" id="PS50949">
    <property type="entry name" value="HTH_GNTR"/>
    <property type="match status" value="1"/>
</dbReference>
<name>W1YDF6_9ZZZZ</name>
<evidence type="ECO:0000259" key="4">
    <source>
        <dbReference type="PROSITE" id="PS50949"/>
    </source>
</evidence>
<dbReference type="GO" id="GO:0003700">
    <property type="term" value="F:DNA-binding transcription factor activity"/>
    <property type="evidence" value="ECO:0007669"/>
    <property type="project" value="InterPro"/>
</dbReference>
<accession>W1YDF6</accession>
<dbReference type="InterPro" id="IPR036390">
    <property type="entry name" value="WH_DNA-bd_sf"/>
</dbReference>
<feature type="non-terminal residue" evidence="5">
    <location>
        <position position="79"/>
    </location>
</feature>
<feature type="domain" description="HTH gntR-type" evidence="4">
    <location>
        <begin position="1"/>
        <end position="62"/>
    </location>
</feature>
<dbReference type="PANTHER" id="PTHR43537">
    <property type="entry name" value="TRANSCRIPTIONAL REGULATOR, GNTR FAMILY"/>
    <property type="match status" value="1"/>
</dbReference>
<keyword evidence="3" id="KW-0804">Transcription</keyword>
<dbReference type="PANTHER" id="PTHR43537:SF24">
    <property type="entry name" value="GLUCONATE OPERON TRANSCRIPTIONAL REPRESSOR"/>
    <property type="match status" value="1"/>
</dbReference>
<proteinExistence type="predicted"/>